<reference evidence="2 3" key="1">
    <citation type="submission" date="2018-02" db="EMBL/GenBank/DDBJ databases">
        <title>Complete genome sequencing of Faecalibacterium prausnitzii strains isolated from the human gut.</title>
        <authorList>
            <person name="Fitzgerald B.C."/>
            <person name="Shkoporov A.N."/>
            <person name="Ross P.R."/>
            <person name="Hill C."/>
        </authorList>
    </citation>
    <scope>NUCLEOTIDE SEQUENCE [LARGE SCALE GENOMIC DNA]</scope>
    <source>
        <strain evidence="2 3">APC942/31-1</strain>
    </source>
</reference>
<dbReference type="InterPro" id="IPR000477">
    <property type="entry name" value="RT_dom"/>
</dbReference>
<accession>A0A367FZD3</accession>
<feature type="domain" description="Reverse transcriptase" evidence="1">
    <location>
        <begin position="58"/>
        <end position="303"/>
    </location>
</feature>
<evidence type="ECO:0000259" key="1">
    <source>
        <dbReference type="PROSITE" id="PS50878"/>
    </source>
</evidence>
<dbReference type="EMBL" id="PSQG01000015">
    <property type="protein sequence ID" value="RCH43216.1"/>
    <property type="molecule type" value="Genomic_DNA"/>
</dbReference>
<dbReference type="SUPFAM" id="SSF56672">
    <property type="entry name" value="DNA/RNA polymerases"/>
    <property type="match status" value="1"/>
</dbReference>
<dbReference type="InterPro" id="IPR051083">
    <property type="entry name" value="GrpII_Intron_Splice-Mob/Def"/>
</dbReference>
<gene>
    <name evidence="2" type="ORF">C4886_11045</name>
</gene>
<name>A0A367FZD3_9FIRM</name>
<organism evidence="2 3">
    <name type="scientific">Blautia obeum</name>
    <dbReference type="NCBI Taxonomy" id="40520"/>
    <lineage>
        <taxon>Bacteria</taxon>
        <taxon>Bacillati</taxon>
        <taxon>Bacillota</taxon>
        <taxon>Clostridia</taxon>
        <taxon>Lachnospirales</taxon>
        <taxon>Lachnospiraceae</taxon>
        <taxon>Blautia</taxon>
    </lineage>
</organism>
<dbReference type="PANTHER" id="PTHR34047:SF8">
    <property type="entry name" value="PROTEIN YKFC"/>
    <property type="match status" value="1"/>
</dbReference>
<dbReference type="PROSITE" id="PS50878">
    <property type="entry name" value="RT_POL"/>
    <property type="match status" value="1"/>
</dbReference>
<dbReference type="RefSeq" id="WP_114002344.1">
    <property type="nucleotide sequence ID" value="NZ_PSQG01000015.1"/>
</dbReference>
<protein>
    <submittedName>
        <fullName evidence="2">RNA-dependent DNA polymerase</fullName>
    </submittedName>
</protein>
<evidence type="ECO:0000313" key="2">
    <source>
        <dbReference type="EMBL" id="RCH43216.1"/>
    </source>
</evidence>
<dbReference type="PANTHER" id="PTHR34047">
    <property type="entry name" value="NUCLEAR INTRON MATURASE 1, MITOCHONDRIAL-RELATED"/>
    <property type="match status" value="1"/>
</dbReference>
<sequence length="375" mass="44644">MKTFDITHEEIIDPSNLLEADRNASQGKHNRDENLKFSAHREEEIIDLTNRLTYYPKDGIPGNPLESSYRVGKYRMKQIYEPKPRIIMALQYRDRVVQWAYYQKLNPLFDRQYITHSYGCRKGKGTVKARKQLQIWLRKVNRSPKHWYVLKLDIAKYFYRVDHEILMKILKKHIKDELILRDLDKLINCEHTAFGLPSGVQPELCKQEDWLYNRGMPIGNLTSQMFANIYLNELDQFCKHVLHIEKYIRFVDDVIALFDSKEKAFAARDEIERFLNEELHLELNNKTSIRPAYLPVTFVGALITPLTIRVRKSTRQRMYRRIRFIQKMFEMGQLAWEKVNNTMQSYFGLISHFTAGNLLRKIIDEFSFRVPDNNS</sequence>
<comment type="caution">
    <text evidence="2">The sequence shown here is derived from an EMBL/GenBank/DDBJ whole genome shotgun (WGS) entry which is preliminary data.</text>
</comment>
<evidence type="ECO:0000313" key="3">
    <source>
        <dbReference type="Proteomes" id="UP000253208"/>
    </source>
</evidence>
<dbReference type="AlphaFoldDB" id="A0A367FZD3"/>
<dbReference type="Pfam" id="PF00078">
    <property type="entry name" value="RVT_1"/>
    <property type="match status" value="1"/>
</dbReference>
<dbReference type="CDD" id="cd01651">
    <property type="entry name" value="RT_G2_intron"/>
    <property type="match status" value="1"/>
</dbReference>
<proteinExistence type="predicted"/>
<dbReference type="Proteomes" id="UP000253208">
    <property type="component" value="Unassembled WGS sequence"/>
</dbReference>
<dbReference type="InterPro" id="IPR043502">
    <property type="entry name" value="DNA/RNA_pol_sf"/>
</dbReference>